<gene>
    <name evidence="5" type="ORF">SAMN04488090_0693</name>
</gene>
<evidence type="ECO:0000256" key="1">
    <source>
        <dbReference type="ARBA" id="ARBA00007358"/>
    </source>
</evidence>
<dbReference type="AlphaFoldDB" id="A0A1G9J031"/>
<dbReference type="OrthoDB" id="9801156at2"/>
<dbReference type="SUPFAM" id="SSF56796">
    <property type="entry name" value="Dehydroquinate synthase-like"/>
    <property type="match status" value="1"/>
</dbReference>
<evidence type="ECO:0000259" key="3">
    <source>
        <dbReference type="Pfam" id="PF00465"/>
    </source>
</evidence>
<dbReference type="EMBL" id="FNGS01000001">
    <property type="protein sequence ID" value="SDL30810.1"/>
    <property type="molecule type" value="Genomic_DNA"/>
</dbReference>
<reference evidence="5 6" key="1">
    <citation type="submission" date="2016-10" db="EMBL/GenBank/DDBJ databases">
        <authorList>
            <person name="de Groot N.N."/>
        </authorList>
    </citation>
    <scope>NUCLEOTIDE SEQUENCE [LARGE SCALE GENOMIC DNA]</scope>
    <source>
        <strain evidence="5 6">DSM 21668</strain>
    </source>
</reference>
<organism evidence="5 6">
    <name type="scientific">Siphonobacter aquaeclarae</name>
    <dbReference type="NCBI Taxonomy" id="563176"/>
    <lineage>
        <taxon>Bacteria</taxon>
        <taxon>Pseudomonadati</taxon>
        <taxon>Bacteroidota</taxon>
        <taxon>Cytophagia</taxon>
        <taxon>Cytophagales</taxon>
        <taxon>Cytophagaceae</taxon>
        <taxon>Siphonobacter</taxon>
    </lineage>
</organism>
<evidence type="ECO:0000256" key="2">
    <source>
        <dbReference type="ARBA" id="ARBA00023002"/>
    </source>
</evidence>
<dbReference type="GO" id="GO:0046872">
    <property type="term" value="F:metal ion binding"/>
    <property type="evidence" value="ECO:0007669"/>
    <property type="project" value="InterPro"/>
</dbReference>
<dbReference type="InterPro" id="IPR056798">
    <property type="entry name" value="ADH_Fe_C"/>
</dbReference>
<protein>
    <submittedName>
        <fullName evidence="5">Alcohol dehydrogenase, class IV</fullName>
    </submittedName>
</protein>
<feature type="domain" description="Fe-containing alcohol dehydrogenase-like C-terminal" evidence="4">
    <location>
        <begin position="184"/>
        <end position="379"/>
    </location>
</feature>
<dbReference type="Pfam" id="PF25137">
    <property type="entry name" value="ADH_Fe_C"/>
    <property type="match status" value="1"/>
</dbReference>
<dbReference type="Gene3D" id="3.40.50.1970">
    <property type="match status" value="1"/>
</dbReference>
<sequence length="379" mass="39903">MQPIYFPGKLVVGPGTLAQLADDVRSLAPSKVFLLTIPPLLEAITPLIQALEDAGRKVRVDTGIAQEPSFGDFHRLLAEAESFGPDAVLGIGGGSVLDVAKLVAAMCGNEQRLEEVVGNGLLRRRTTRLICVPATSGTGSEVSPNAILIDDADHQKKGIISPFLVPDVVYVDPLLTVSVPAAITAATGLDALTHCLEAYTNRFAQPLVDGYALDGIRRIAAHLVQAVRDGSDIQARSEVALGSLLGGFCLGPVNTAAVHALAYPLGTSYRLPHGLSNALLLPYVMAYNVPAAESRYADVARALGCPEGLTIRETAEAGIDRVRDLVAACGIPARLRDAGVLEEDLPALAGDALKIQRLLKNNPREITLADAVSIYQAAF</sequence>
<dbReference type="FunFam" id="3.40.50.1970:FF:000003">
    <property type="entry name" value="Alcohol dehydrogenase, iron-containing"/>
    <property type="match status" value="1"/>
</dbReference>
<comment type="similarity">
    <text evidence="1">Belongs to the iron-containing alcohol dehydrogenase family.</text>
</comment>
<keyword evidence="2" id="KW-0560">Oxidoreductase</keyword>
<dbReference type="Proteomes" id="UP000198901">
    <property type="component" value="Unassembled WGS sequence"/>
</dbReference>
<dbReference type="Pfam" id="PF00465">
    <property type="entry name" value="Fe-ADH"/>
    <property type="match status" value="1"/>
</dbReference>
<dbReference type="PANTHER" id="PTHR11496:SF102">
    <property type="entry name" value="ALCOHOL DEHYDROGENASE 4"/>
    <property type="match status" value="1"/>
</dbReference>
<evidence type="ECO:0000259" key="4">
    <source>
        <dbReference type="Pfam" id="PF25137"/>
    </source>
</evidence>
<dbReference type="InterPro" id="IPR001670">
    <property type="entry name" value="ADH_Fe/GldA"/>
</dbReference>
<dbReference type="FunFam" id="1.20.1090.10:FF:000001">
    <property type="entry name" value="Aldehyde-alcohol dehydrogenase"/>
    <property type="match status" value="1"/>
</dbReference>
<dbReference type="PANTHER" id="PTHR11496">
    <property type="entry name" value="ALCOHOL DEHYDROGENASE"/>
    <property type="match status" value="1"/>
</dbReference>
<keyword evidence="6" id="KW-1185">Reference proteome</keyword>
<dbReference type="GO" id="GO:0004022">
    <property type="term" value="F:alcohol dehydrogenase (NAD+) activity"/>
    <property type="evidence" value="ECO:0007669"/>
    <property type="project" value="TreeGrafter"/>
</dbReference>
<dbReference type="InterPro" id="IPR039697">
    <property type="entry name" value="Alcohol_dehydrogenase_Fe"/>
</dbReference>
<evidence type="ECO:0000313" key="5">
    <source>
        <dbReference type="EMBL" id="SDL30810.1"/>
    </source>
</evidence>
<dbReference type="Gene3D" id="1.20.1090.10">
    <property type="entry name" value="Dehydroquinate synthase-like - alpha domain"/>
    <property type="match status" value="1"/>
</dbReference>
<dbReference type="CDD" id="cd08551">
    <property type="entry name" value="Fe-ADH"/>
    <property type="match status" value="1"/>
</dbReference>
<evidence type="ECO:0000313" key="6">
    <source>
        <dbReference type="Proteomes" id="UP000198901"/>
    </source>
</evidence>
<dbReference type="RefSeq" id="WP_093197709.1">
    <property type="nucleotide sequence ID" value="NZ_FNGS01000001.1"/>
</dbReference>
<accession>A0A1G9J031</accession>
<name>A0A1G9J031_9BACT</name>
<dbReference type="STRING" id="563176.SAMN04488090_0693"/>
<feature type="domain" description="Alcohol dehydrogenase iron-type/glycerol dehydrogenase GldA" evidence="3">
    <location>
        <begin position="7"/>
        <end position="173"/>
    </location>
</feature>
<proteinExistence type="inferred from homology"/>